<feature type="region of interest" description="Disordered" evidence="6">
    <location>
        <begin position="244"/>
        <end position="278"/>
    </location>
</feature>
<comment type="caution">
    <text evidence="9">The sequence shown here is derived from an EMBL/GenBank/DDBJ whole genome shotgun (WGS) entry which is preliminary data.</text>
</comment>
<keyword evidence="1" id="KW-0343">GTPase activation</keyword>
<feature type="region of interest" description="Disordered" evidence="6">
    <location>
        <begin position="416"/>
        <end position="450"/>
    </location>
</feature>
<dbReference type="GO" id="GO:0005096">
    <property type="term" value="F:GTPase activator activity"/>
    <property type="evidence" value="ECO:0007669"/>
    <property type="project" value="UniProtKB-KW"/>
</dbReference>
<reference evidence="9" key="1">
    <citation type="submission" date="2022-07" db="EMBL/GenBank/DDBJ databases">
        <title>Phylogenomic reconstructions and comparative analyses of Kickxellomycotina fungi.</title>
        <authorList>
            <person name="Reynolds N.K."/>
            <person name="Stajich J.E."/>
            <person name="Barry K."/>
            <person name="Grigoriev I.V."/>
            <person name="Crous P."/>
            <person name="Smith M.E."/>
        </authorList>
    </citation>
    <scope>NUCLEOTIDE SEQUENCE</scope>
    <source>
        <strain evidence="9">NRRL 1565</strain>
    </source>
</reference>
<accession>A0A9W8I239</accession>
<dbReference type="InterPro" id="IPR037278">
    <property type="entry name" value="ARFGAP/RecO"/>
</dbReference>
<dbReference type="PROSITE" id="PS50030">
    <property type="entry name" value="UBA"/>
    <property type="match status" value="2"/>
</dbReference>
<dbReference type="PANTHER" id="PTHR45705:SF1">
    <property type="entry name" value="FI20236P1"/>
    <property type="match status" value="1"/>
</dbReference>
<evidence type="ECO:0000256" key="2">
    <source>
        <dbReference type="ARBA" id="ARBA00022723"/>
    </source>
</evidence>
<evidence type="ECO:0000256" key="3">
    <source>
        <dbReference type="ARBA" id="ARBA00022771"/>
    </source>
</evidence>
<dbReference type="OrthoDB" id="10266696at2759"/>
<dbReference type="InterPro" id="IPR051718">
    <property type="entry name" value="ARF_GTPase-activating"/>
</dbReference>
<evidence type="ECO:0000313" key="9">
    <source>
        <dbReference type="EMBL" id="KAJ2802352.1"/>
    </source>
</evidence>
<feature type="domain" description="Arf-GAP" evidence="8">
    <location>
        <begin position="17"/>
        <end position="134"/>
    </location>
</feature>
<dbReference type="SMART" id="SM00165">
    <property type="entry name" value="UBA"/>
    <property type="match status" value="2"/>
</dbReference>
<dbReference type="GO" id="GO:0008270">
    <property type="term" value="F:zinc ion binding"/>
    <property type="evidence" value="ECO:0007669"/>
    <property type="project" value="UniProtKB-KW"/>
</dbReference>
<dbReference type="SUPFAM" id="SSF46934">
    <property type="entry name" value="UBA-like"/>
    <property type="match status" value="2"/>
</dbReference>
<dbReference type="GO" id="GO:0005737">
    <property type="term" value="C:cytoplasm"/>
    <property type="evidence" value="ECO:0007669"/>
    <property type="project" value="TreeGrafter"/>
</dbReference>
<dbReference type="EMBL" id="JANBUO010000674">
    <property type="protein sequence ID" value="KAJ2802352.1"/>
    <property type="molecule type" value="Genomic_DNA"/>
</dbReference>
<dbReference type="Pfam" id="PF00627">
    <property type="entry name" value="UBA"/>
    <property type="match status" value="1"/>
</dbReference>
<dbReference type="FunFam" id="1.10.220.150:FF:000009">
    <property type="entry name" value="stromal membrane-associated protein 1 isoform X1"/>
    <property type="match status" value="1"/>
</dbReference>
<dbReference type="PROSITE" id="PS50115">
    <property type="entry name" value="ARFGAP"/>
    <property type="match status" value="1"/>
</dbReference>
<feature type="domain" description="UBA" evidence="7">
    <location>
        <begin position="205"/>
        <end position="245"/>
    </location>
</feature>
<organism evidence="9 10">
    <name type="scientific">Coemansia guatemalensis</name>
    <dbReference type="NCBI Taxonomy" id="2761395"/>
    <lineage>
        <taxon>Eukaryota</taxon>
        <taxon>Fungi</taxon>
        <taxon>Fungi incertae sedis</taxon>
        <taxon>Zoopagomycota</taxon>
        <taxon>Kickxellomycotina</taxon>
        <taxon>Kickxellomycetes</taxon>
        <taxon>Kickxellales</taxon>
        <taxon>Kickxellaceae</taxon>
        <taxon>Coemansia</taxon>
    </lineage>
</organism>
<dbReference type="Pfam" id="PF01412">
    <property type="entry name" value="ArfGap"/>
    <property type="match status" value="1"/>
</dbReference>
<evidence type="ECO:0000256" key="1">
    <source>
        <dbReference type="ARBA" id="ARBA00022468"/>
    </source>
</evidence>
<evidence type="ECO:0000313" key="10">
    <source>
        <dbReference type="Proteomes" id="UP001140094"/>
    </source>
</evidence>
<dbReference type="SUPFAM" id="SSF57863">
    <property type="entry name" value="ArfGap/RecO-like zinc finger"/>
    <property type="match status" value="1"/>
</dbReference>
<keyword evidence="2" id="KW-0479">Metal-binding</keyword>
<feature type="compositionally biased region" description="Low complexity" evidence="6">
    <location>
        <begin position="416"/>
        <end position="431"/>
    </location>
</feature>
<proteinExistence type="predicted"/>
<evidence type="ECO:0000259" key="7">
    <source>
        <dbReference type="PROSITE" id="PS50030"/>
    </source>
</evidence>
<dbReference type="CDD" id="cd14270">
    <property type="entry name" value="UBA"/>
    <property type="match status" value="1"/>
</dbReference>
<evidence type="ECO:0000256" key="6">
    <source>
        <dbReference type="SAM" id="MobiDB-lite"/>
    </source>
</evidence>
<evidence type="ECO:0000256" key="4">
    <source>
        <dbReference type="ARBA" id="ARBA00022833"/>
    </source>
</evidence>
<dbReference type="Proteomes" id="UP001140094">
    <property type="component" value="Unassembled WGS sequence"/>
</dbReference>
<name>A0A9W8I239_9FUNG</name>
<dbReference type="Gene3D" id="1.10.220.150">
    <property type="entry name" value="Arf GTPase activating protein"/>
    <property type="match status" value="1"/>
</dbReference>
<gene>
    <name evidence="9" type="primary">GTS1</name>
    <name evidence="9" type="ORF">H4R20_003314</name>
</gene>
<dbReference type="InterPro" id="IPR015940">
    <property type="entry name" value="UBA"/>
</dbReference>
<dbReference type="InterPro" id="IPR009060">
    <property type="entry name" value="UBA-like_sf"/>
</dbReference>
<evidence type="ECO:0000259" key="8">
    <source>
        <dbReference type="PROSITE" id="PS50115"/>
    </source>
</evidence>
<evidence type="ECO:0000256" key="5">
    <source>
        <dbReference type="PROSITE-ProRule" id="PRU00288"/>
    </source>
</evidence>
<feature type="domain" description="UBA" evidence="7">
    <location>
        <begin position="151"/>
        <end position="193"/>
    </location>
</feature>
<dbReference type="Gene3D" id="1.10.8.10">
    <property type="entry name" value="DNA helicase RuvA subunit, C-terminal domain"/>
    <property type="match status" value="2"/>
</dbReference>
<dbReference type="PANTHER" id="PTHR45705">
    <property type="entry name" value="FI20236P1"/>
    <property type="match status" value="1"/>
</dbReference>
<dbReference type="InterPro" id="IPR001164">
    <property type="entry name" value="ArfGAP_dom"/>
</dbReference>
<dbReference type="CDD" id="cd08204">
    <property type="entry name" value="ArfGap"/>
    <property type="match status" value="1"/>
</dbReference>
<dbReference type="PRINTS" id="PR00405">
    <property type="entry name" value="REVINTRACTNG"/>
</dbReference>
<dbReference type="SMART" id="SM00105">
    <property type="entry name" value="ArfGap"/>
    <property type="match status" value="1"/>
</dbReference>
<protein>
    <submittedName>
        <fullName evidence="9">Protein gts1</fullName>
    </submittedName>
</protein>
<sequence>MVAATDKEKKRLAEKHSKILAELVKQPENSTCADCGAPGTRWASWNLGVFLCIRCGGFHRHLGTHITKVKSISLDNWTTEQLEHFRRIGNKRANAFFNPHPELHPPPRSDRDIERYIRDKYERRLFVDHRNGVADPTDKNAAATMAGADDYADEASALTKLREMGFLDVRNNHAALKMFGFNVDKAARHLRGEPTENQSAGQILPSDPRVGQLLAMGFDHAMQNTRALNMCNGDVNQAIELLLSDNPPSKASGDAPKLPAKPTPALPPKSTSSTTAVKSPAADLLDADIFGSVQPTSAAASASAATPAAAAANTSGGLNDLLGGLSLAATSSTPTASAANTAKLNTQNSNDLFGDFGDFISSPPASAANFTAANPPKTTASPAAVATTAATAPAAQSRNNGQGGFDTSFIMSLYSNQSQQQQTGNSSNGTGASPGNTQKGANKNGGSAFDNLDIFL</sequence>
<keyword evidence="4" id="KW-0862">Zinc</keyword>
<dbReference type="InterPro" id="IPR038508">
    <property type="entry name" value="ArfGAP_dom_sf"/>
</dbReference>
<keyword evidence="10" id="KW-1185">Reference proteome</keyword>
<dbReference type="AlphaFoldDB" id="A0A9W8I239"/>
<feature type="compositionally biased region" description="Polar residues" evidence="6">
    <location>
        <begin position="433"/>
        <end position="445"/>
    </location>
</feature>
<keyword evidence="3 5" id="KW-0863">Zinc-finger</keyword>